<keyword evidence="2" id="KW-1185">Reference proteome</keyword>
<protein>
    <submittedName>
        <fullName evidence="1">Uncharacterized protein</fullName>
    </submittedName>
</protein>
<reference evidence="1" key="1">
    <citation type="submission" date="2020-11" db="EMBL/GenBank/DDBJ databases">
        <authorList>
            <consortium name="DOE Joint Genome Institute"/>
            <person name="Ahrendt S."/>
            <person name="Riley R."/>
            <person name="Andreopoulos W."/>
            <person name="Labutti K."/>
            <person name="Pangilinan J."/>
            <person name="Ruiz-Duenas F.J."/>
            <person name="Barrasa J.M."/>
            <person name="Sanchez-Garcia M."/>
            <person name="Camarero S."/>
            <person name="Miyauchi S."/>
            <person name="Serrano A."/>
            <person name="Linde D."/>
            <person name="Babiker R."/>
            <person name="Drula E."/>
            <person name="Ayuso-Fernandez I."/>
            <person name="Pacheco R."/>
            <person name="Padilla G."/>
            <person name="Ferreira P."/>
            <person name="Barriuso J."/>
            <person name="Kellner H."/>
            <person name="Castanera R."/>
            <person name="Alfaro M."/>
            <person name="Ramirez L."/>
            <person name="Pisabarro A.G."/>
            <person name="Kuo A."/>
            <person name="Tritt A."/>
            <person name="Lipzen A."/>
            <person name="He G."/>
            <person name="Yan M."/>
            <person name="Ng V."/>
            <person name="Cullen D."/>
            <person name="Martin F."/>
            <person name="Rosso M.-N."/>
            <person name="Henrissat B."/>
            <person name="Hibbett D."/>
            <person name="Martinez A.T."/>
            <person name="Grigoriev I.V."/>
        </authorList>
    </citation>
    <scope>NUCLEOTIDE SEQUENCE</scope>
    <source>
        <strain evidence="1">ATCC 90797</strain>
    </source>
</reference>
<dbReference type="OrthoDB" id="3257768at2759"/>
<sequence>MGPGSRRELLEDLMGDRNWKKTVALGNTLLRRMKEAVPECATHTENHRELEAQMDVATIREWRAVVEAFEADRSKTNPYMIETTALSQDAIRLRLSDTEATALASGTLVMLHDE</sequence>
<comment type="caution">
    <text evidence="1">The sequence shown here is derived from an EMBL/GenBank/DDBJ whole genome shotgun (WGS) entry which is preliminary data.</text>
</comment>
<name>A0A9P5ZQY1_PLEER</name>
<gene>
    <name evidence="1" type="ORF">BDN71DRAFT_1509341</name>
</gene>
<organism evidence="1 2">
    <name type="scientific">Pleurotus eryngii</name>
    <name type="common">Boletus of the steppes</name>
    <dbReference type="NCBI Taxonomy" id="5323"/>
    <lineage>
        <taxon>Eukaryota</taxon>
        <taxon>Fungi</taxon>
        <taxon>Dikarya</taxon>
        <taxon>Basidiomycota</taxon>
        <taxon>Agaricomycotina</taxon>
        <taxon>Agaricomycetes</taxon>
        <taxon>Agaricomycetidae</taxon>
        <taxon>Agaricales</taxon>
        <taxon>Pleurotineae</taxon>
        <taxon>Pleurotaceae</taxon>
        <taxon>Pleurotus</taxon>
    </lineage>
</organism>
<accession>A0A9P5ZQY1</accession>
<dbReference type="AlphaFoldDB" id="A0A9P5ZQY1"/>
<dbReference type="Proteomes" id="UP000807025">
    <property type="component" value="Unassembled WGS sequence"/>
</dbReference>
<proteinExistence type="predicted"/>
<evidence type="ECO:0000313" key="1">
    <source>
        <dbReference type="EMBL" id="KAF9492648.1"/>
    </source>
</evidence>
<feature type="non-terminal residue" evidence="1">
    <location>
        <position position="114"/>
    </location>
</feature>
<evidence type="ECO:0000313" key="2">
    <source>
        <dbReference type="Proteomes" id="UP000807025"/>
    </source>
</evidence>
<dbReference type="EMBL" id="MU154598">
    <property type="protein sequence ID" value="KAF9492648.1"/>
    <property type="molecule type" value="Genomic_DNA"/>
</dbReference>